<feature type="compositionally biased region" description="Basic and acidic residues" evidence="1">
    <location>
        <begin position="101"/>
        <end position="110"/>
    </location>
</feature>
<gene>
    <name evidence="3" type="ORF">GCM10022254_39550</name>
</gene>
<evidence type="ECO:0000313" key="3">
    <source>
        <dbReference type="EMBL" id="GAA4234523.1"/>
    </source>
</evidence>
<comment type="caution">
    <text evidence="3">The sequence shown here is derived from an EMBL/GenBank/DDBJ whole genome shotgun (WGS) entry which is preliminary data.</text>
</comment>
<dbReference type="InterPro" id="IPR006847">
    <property type="entry name" value="IF2_N"/>
</dbReference>
<feature type="domain" description="Translation initiation factor IF-2 N-terminal" evidence="2">
    <location>
        <begin position="1"/>
        <end position="50"/>
    </location>
</feature>
<dbReference type="Proteomes" id="UP001501710">
    <property type="component" value="Unassembled WGS sequence"/>
</dbReference>
<keyword evidence="4" id="KW-1185">Reference proteome</keyword>
<dbReference type="RefSeq" id="WP_344898697.1">
    <property type="nucleotide sequence ID" value="NZ_BAABAS010000011.1"/>
</dbReference>
<sequence>MAKVRVYELAKVFGVESSAVMEKLQEMGEFVHTASSPLEPSVVRRLTESFAPQLSPRSLVPNPSWLSAQRGPQKDPGPTASAPPRPGPRPDPKPVPPPPREPSRPAESRGDAANLQQEIEASRIKQDILKSWERLTGYIPESYNNRDWLSGKSRVSRARVSFAQSVRNWVAHPDGNEPQLGTLQDALRVMHEIERKLPARHRNHSTF</sequence>
<evidence type="ECO:0000259" key="2">
    <source>
        <dbReference type="Pfam" id="PF04760"/>
    </source>
</evidence>
<reference evidence="4" key="1">
    <citation type="journal article" date="2019" name="Int. J. Syst. Evol. Microbiol.">
        <title>The Global Catalogue of Microorganisms (GCM) 10K type strain sequencing project: providing services to taxonomists for standard genome sequencing and annotation.</title>
        <authorList>
            <consortium name="The Broad Institute Genomics Platform"/>
            <consortium name="The Broad Institute Genome Sequencing Center for Infectious Disease"/>
            <person name="Wu L."/>
            <person name="Ma J."/>
        </authorList>
    </citation>
    <scope>NUCLEOTIDE SEQUENCE [LARGE SCALE GENOMIC DNA]</scope>
    <source>
        <strain evidence="4">JCM 17440</strain>
    </source>
</reference>
<protein>
    <recommendedName>
        <fullName evidence="2">Translation initiation factor IF-2 N-terminal domain-containing protein</fullName>
    </recommendedName>
</protein>
<name>A0ABP8C735_9ACTN</name>
<evidence type="ECO:0000313" key="4">
    <source>
        <dbReference type="Proteomes" id="UP001501710"/>
    </source>
</evidence>
<feature type="compositionally biased region" description="Pro residues" evidence="1">
    <location>
        <begin position="81"/>
        <end position="100"/>
    </location>
</feature>
<evidence type="ECO:0000256" key="1">
    <source>
        <dbReference type="SAM" id="MobiDB-lite"/>
    </source>
</evidence>
<accession>A0ABP8C735</accession>
<organism evidence="3 4">
    <name type="scientific">Actinomadura meridiana</name>
    <dbReference type="NCBI Taxonomy" id="559626"/>
    <lineage>
        <taxon>Bacteria</taxon>
        <taxon>Bacillati</taxon>
        <taxon>Actinomycetota</taxon>
        <taxon>Actinomycetes</taxon>
        <taxon>Streptosporangiales</taxon>
        <taxon>Thermomonosporaceae</taxon>
        <taxon>Actinomadura</taxon>
    </lineage>
</organism>
<dbReference type="Pfam" id="PF04760">
    <property type="entry name" value="IF2_N"/>
    <property type="match status" value="1"/>
</dbReference>
<dbReference type="Gene3D" id="1.10.10.2480">
    <property type="match status" value="1"/>
</dbReference>
<feature type="region of interest" description="Disordered" evidence="1">
    <location>
        <begin position="50"/>
        <end position="114"/>
    </location>
</feature>
<proteinExistence type="predicted"/>
<dbReference type="EMBL" id="BAABAS010000011">
    <property type="protein sequence ID" value="GAA4234523.1"/>
    <property type="molecule type" value="Genomic_DNA"/>
</dbReference>